<proteinExistence type="predicted"/>
<dbReference type="Proteomes" id="UP000004116">
    <property type="component" value="Unassembled WGS sequence"/>
</dbReference>
<dbReference type="AlphaFoldDB" id="G2H247"/>
<sequence>MIDNSNEILKIHTNDFNNISEISELEEKIKNTTQYINEKYSELKKLRENKDVLEKKLWPDPLT</sequence>
<reference evidence="2 3" key="1">
    <citation type="journal article" date="2012" name="Genome Res.">
        <title>Genomic basis of endosymbiont-conferred protection against an insect parasitoid.</title>
        <authorList>
            <person name="Hansen A.K."/>
            <person name="Vorburger C."/>
            <person name="Moran N.A."/>
        </authorList>
    </citation>
    <scope>NUCLEOTIDE SEQUENCE [LARGE SCALE GENOMIC DNA]</scope>
    <source>
        <strain evidence="3">R5.15</strain>
    </source>
</reference>
<keyword evidence="3" id="KW-1185">Reference proteome</keyword>
<accession>G2H247</accession>
<feature type="coiled-coil region" evidence="1">
    <location>
        <begin position="22"/>
        <end position="56"/>
    </location>
</feature>
<protein>
    <submittedName>
        <fullName evidence="2">Uncharacterized protein</fullName>
    </submittedName>
</protein>
<evidence type="ECO:0000313" key="2">
    <source>
        <dbReference type="EMBL" id="EGY27931.1"/>
    </source>
</evidence>
<evidence type="ECO:0000313" key="3">
    <source>
        <dbReference type="Proteomes" id="UP000004116"/>
    </source>
</evidence>
<dbReference type="RefSeq" id="WP_006707773.1">
    <property type="nucleotide sequence ID" value="NZ_AGCA01000509.1"/>
</dbReference>
<gene>
    <name evidence="2" type="ORF">Rin_00021440</name>
</gene>
<dbReference type="EMBL" id="AGCA01000509">
    <property type="protein sequence ID" value="EGY27931.1"/>
    <property type="molecule type" value="Genomic_DNA"/>
</dbReference>
<keyword evidence="1" id="KW-0175">Coiled coil</keyword>
<evidence type="ECO:0000256" key="1">
    <source>
        <dbReference type="SAM" id="Coils"/>
    </source>
</evidence>
<organism evidence="2 3">
    <name type="scientific">Candidatus Regiella insecticola 5.15</name>
    <dbReference type="NCBI Taxonomy" id="1005043"/>
    <lineage>
        <taxon>Bacteria</taxon>
        <taxon>Pseudomonadati</taxon>
        <taxon>Pseudomonadota</taxon>
        <taxon>Gammaproteobacteria</taxon>
        <taxon>Enterobacterales</taxon>
        <taxon>Enterobacteriaceae</taxon>
        <taxon>aphid secondary symbionts</taxon>
        <taxon>Candidatus Regiella</taxon>
    </lineage>
</organism>
<comment type="caution">
    <text evidence="2">The sequence shown here is derived from an EMBL/GenBank/DDBJ whole genome shotgun (WGS) entry which is preliminary data.</text>
</comment>
<name>G2H247_9ENTR</name>